<comment type="caution">
    <text evidence="2">The sequence shown here is derived from an EMBL/GenBank/DDBJ whole genome shotgun (WGS) entry which is preliminary data.</text>
</comment>
<dbReference type="RefSeq" id="WP_269333778.1">
    <property type="nucleotide sequence ID" value="NZ_JAMZFT010000004.1"/>
</dbReference>
<dbReference type="EMBL" id="JAMZFT010000004">
    <property type="protein sequence ID" value="MCP1337816.1"/>
    <property type="molecule type" value="Genomic_DNA"/>
</dbReference>
<protein>
    <submittedName>
        <fullName evidence="2">Uncharacterized protein</fullName>
    </submittedName>
</protein>
<feature type="transmembrane region" description="Helical" evidence="1">
    <location>
        <begin position="20"/>
        <end position="38"/>
    </location>
</feature>
<keyword evidence="1" id="KW-1133">Transmembrane helix</keyword>
<evidence type="ECO:0000313" key="2">
    <source>
        <dbReference type="EMBL" id="MCP1337816.1"/>
    </source>
</evidence>
<keyword evidence="1" id="KW-0472">Membrane</keyword>
<name>A0A9J6PJ27_9PROT</name>
<evidence type="ECO:0000256" key="1">
    <source>
        <dbReference type="SAM" id="Phobius"/>
    </source>
</evidence>
<dbReference type="Proteomes" id="UP001055804">
    <property type="component" value="Unassembled WGS sequence"/>
</dbReference>
<proteinExistence type="predicted"/>
<reference evidence="2" key="1">
    <citation type="submission" date="2022-06" db="EMBL/GenBank/DDBJ databases">
        <title>Isolation and Genomics of Futiania mangrovii gen. nov., sp. nov., a Rare and Metabolically-versatile member in the Class Alphaproteobacteria.</title>
        <authorList>
            <person name="Liu L."/>
            <person name="Huang W.-C."/>
            <person name="Pan J."/>
            <person name="Li J."/>
            <person name="Huang Y."/>
            <person name="Du H."/>
            <person name="Liu Y."/>
            <person name="Li M."/>
        </authorList>
    </citation>
    <scope>NUCLEOTIDE SEQUENCE</scope>
    <source>
        <strain evidence="2">FT118</strain>
    </source>
</reference>
<sequence length="239" mass="27137">MSGNAELPGKKPRSIARRMFLGSLTMVGLASLVLWILISPPNSFHPMCTYTVNAQVTADVEISGKVRSSEVVYQNSRSRQWISIMNSAGCKQRYGNAHVYRLENDSVLIVPARLCYAAEKAFAASGHVDVLSTCTGKQARQDRAFFVDSASRPRKWRPAINGVDFRIVSMTATSTWRHPADDIETIAPNLLRAYFQRDRSRDIEWGDTPETVIDYHRRYDIKKHRPDGSFEFEVQYGRF</sequence>
<organism evidence="2 3">
    <name type="scientific">Futiania mangrovi</name>
    <dbReference type="NCBI Taxonomy" id="2959716"/>
    <lineage>
        <taxon>Bacteria</taxon>
        <taxon>Pseudomonadati</taxon>
        <taxon>Pseudomonadota</taxon>
        <taxon>Alphaproteobacteria</taxon>
        <taxon>Futianiales</taxon>
        <taxon>Futianiaceae</taxon>
        <taxon>Futiania</taxon>
    </lineage>
</organism>
<evidence type="ECO:0000313" key="3">
    <source>
        <dbReference type="Proteomes" id="UP001055804"/>
    </source>
</evidence>
<keyword evidence="1" id="KW-0812">Transmembrane</keyword>
<accession>A0A9J6PJ27</accession>
<dbReference type="AlphaFoldDB" id="A0A9J6PJ27"/>
<gene>
    <name evidence="2" type="ORF">NJQ99_15450</name>
</gene>
<keyword evidence="3" id="KW-1185">Reference proteome</keyword>